<dbReference type="OrthoDB" id="160405at2759"/>
<dbReference type="InParanoid" id="A0A1S3HS49"/>
<evidence type="ECO:0000256" key="3">
    <source>
        <dbReference type="ARBA" id="ARBA00022989"/>
    </source>
</evidence>
<comment type="function">
    <text evidence="6">Required for the assembly of the V0 complex of the vacuolar ATPase (V-ATPase) in the endoplasmic reticulum.</text>
</comment>
<accession>A0A1S3HS49</accession>
<dbReference type="AlphaFoldDB" id="A0A1S3HS49"/>
<dbReference type="PANTHER" id="PTHR31792">
    <property type="entry name" value="VACUOLAR ATPASE ASSEMBLY INTEGRAL MEMBRANE PROTEIN VMA21"/>
    <property type="match status" value="1"/>
</dbReference>
<dbReference type="FunCoup" id="A0A1S3HS49">
    <property type="interactions" value="1357"/>
</dbReference>
<comment type="similarity">
    <text evidence="6">Belongs to the VMA21 family.</text>
</comment>
<keyword evidence="5 6" id="KW-0968">Cytoplasmic vesicle</keyword>
<keyword evidence="7" id="KW-1185">Reference proteome</keyword>
<dbReference type="GO" id="GO:0012507">
    <property type="term" value="C:ER to Golgi transport vesicle membrane"/>
    <property type="evidence" value="ECO:0007669"/>
    <property type="project" value="UniProtKB-SubCell"/>
</dbReference>
<evidence type="ECO:0000256" key="1">
    <source>
        <dbReference type="ARBA" id="ARBA00022692"/>
    </source>
</evidence>
<evidence type="ECO:0000313" key="8">
    <source>
        <dbReference type="RefSeq" id="XP_013388860.1"/>
    </source>
</evidence>
<evidence type="ECO:0000256" key="4">
    <source>
        <dbReference type="ARBA" id="ARBA00023136"/>
    </source>
</evidence>
<feature type="transmembrane region" description="Helical" evidence="6">
    <location>
        <begin position="93"/>
        <end position="115"/>
    </location>
</feature>
<keyword evidence="3 6" id="KW-1133">Transmembrane helix</keyword>
<dbReference type="GO" id="GO:0033116">
    <property type="term" value="C:endoplasmic reticulum-Golgi intermediate compartment membrane"/>
    <property type="evidence" value="ECO:0007669"/>
    <property type="project" value="UniProtKB-SubCell"/>
</dbReference>
<keyword evidence="2 6" id="KW-0256">Endoplasmic reticulum</keyword>
<dbReference type="PANTHER" id="PTHR31792:SF3">
    <property type="entry name" value="VACUOLAR ATPASE ASSEMBLY INTEGRAL MEMBRANE PROTEIN VMA21"/>
    <property type="match status" value="1"/>
</dbReference>
<reference evidence="8" key="1">
    <citation type="submission" date="2025-08" db="UniProtKB">
        <authorList>
            <consortium name="RefSeq"/>
        </authorList>
    </citation>
    <scope>IDENTIFICATION</scope>
    <source>
        <tissue evidence="8">Gonads</tissue>
    </source>
</reference>
<evidence type="ECO:0000256" key="2">
    <source>
        <dbReference type="ARBA" id="ARBA00022824"/>
    </source>
</evidence>
<name>A0A1S3HS49_LINAN</name>
<dbReference type="Pfam" id="PF09446">
    <property type="entry name" value="VMA21"/>
    <property type="match status" value="1"/>
</dbReference>
<evidence type="ECO:0000256" key="5">
    <source>
        <dbReference type="ARBA" id="ARBA00023329"/>
    </source>
</evidence>
<dbReference type="HAMAP" id="MF_03058">
    <property type="entry name" value="VMA21"/>
    <property type="match status" value="1"/>
</dbReference>
<dbReference type="GO" id="GO:0005789">
    <property type="term" value="C:endoplasmic reticulum membrane"/>
    <property type="evidence" value="ECO:0007669"/>
    <property type="project" value="UniProtKB-SubCell"/>
</dbReference>
<protein>
    <recommendedName>
        <fullName evidence="6">Vacuolar ATPase assembly integral membrane protein VMA21 homolog</fullName>
    </recommendedName>
</protein>
<evidence type="ECO:0000256" key="6">
    <source>
        <dbReference type="HAMAP-Rule" id="MF_03058"/>
    </source>
</evidence>
<evidence type="ECO:0000313" key="7">
    <source>
        <dbReference type="Proteomes" id="UP000085678"/>
    </source>
</evidence>
<comment type="subcellular location">
    <subcellularLocation>
        <location evidence="6">Endoplasmic reticulum membrane</location>
        <topology evidence="6">Multi-pass membrane protein</topology>
    </subcellularLocation>
    <subcellularLocation>
        <location evidence="6">Endoplasmic reticulum-Golgi intermediate compartment membrane</location>
        <topology evidence="6">Multi-pass membrane protein</topology>
    </subcellularLocation>
    <subcellularLocation>
        <location evidence="6">Cytoplasmic vesicle</location>
        <location evidence="6">COPII-coated vesicle membrane</location>
        <topology evidence="6">Multi-pass membrane protein</topology>
    </subcellularLocation>
</comment>
<sequence length="130" mass="14862">MRPSPFPKTRMLDYQGEKCQSNNRNYKTAEIFNMESTGPSLQVMSNEESSWRVFKTLLTFTIMMITLPVGMYFVSKNMVFEGMLGVETSRALIYSAGVAVLMVHIILGLFIYVAWTEGGKPPQEREYKLD</sequence>
<organism evidence="7 8">
    <name type="scientific">Lingula anatina</name>
    <name type="common">Brachiopod</name>
    <name type="synonym">Lingula unguis</name>
    <dbReference type="NCBI Taxonomy" id="7574"/>
    <lineage>
        <taxon>Eukaryota</taxon>
        <taxon>Metazoa</taxon>
        <taxon>Spiralia</taxon>
        <taxon>Lophotrochozoa</taxon>
        <taxon>Brachiopoda</taxon>
        <taxon>Linguliformea</taxon>
        <taxon>Lingulata</taxon>
        <taxon>Lingulida</taxon>
        <taxon>Linguloidea</taxon>
        <taxon>Lingulidae</taxon>
        <taxon>Lingula</taxon>
    </lineage>
</organism>
<dbReference type="GO" id="GO:0070072">
    <property type="term" value="P:vacuolar proton-transporting V-type ATPase complex assembly"/>
    <property type="evidence" value="ECO:0007669"/>
    <property type="project" value="UniProtKB-UniRule"/>
</dbReference>
<keyword evidence="4 6" id="KW-0472">Membrane</keyword>
<dbReference type="RefSeq" id="XP_013388860.1">
    <property type="nucleotide sequence ID" value="XM_013533406.1"/>
</dbReference>
<dbReference type="STRING" id="7574.A0A1S3HS49"/>
<dbReference type="GeneID" id="106157687"/>
<proteinExistence type="inferred from homology"/>
<gene>
    <name evidence="8" type="primary">LOC106157687</name>
</gene>
<dbReference type="KEGG" id="lak:106157687"/>
<keyword evidence="1 6" id="KW-0812">Transmembrane</keyword>
<dbReference type="InterPro" id="IPR019013">
    <property type="entry name" value="Vma21"/>
</dbReference>
<dbReference type="Proteomes" id="UP000085678">
    <property type="component" value="Unplaced"/>
</dbReference>
<feature type="transmembrane region" description="Helical" evidence="6">
    <location>
        <begin position="53"/>
        <end position="73"/>
    </location>
</feature>